<dbReference type="InterPro" id="IPR052714">
    <property type="entry name" value="MFS_Exporter"/>
</dbReference>
<evidence type="ECO:0000256" key="6">
    <source>
        <dbReference type="SAM" id="Phobius"/>
    </source>
</evidence>
<keyword evidence="5 6" id="KW-0472">Membrane</keyword>
<keyword evidence="2" id="KW-0813">Transport</keyword>
<feature type="transmembrane region" description="Helical" evidence="6">
    <location>
        <begin position="164"/>
        <end position="182"/>
    </location>
</feature>
<protein>
    <submittedName>
        <fullName evidence="8">Tetracycline resistance protein, class B</fullName>
    </submittedName>
</protein>
<dbReference type="CDD" id="cd17489">
    <property type="entry name" value="MFS_YfcJ_like"/>
    <property type="match status" value="1"/>
</dbReference>
<evidence type="ECO:0000256" key="4">
    <source>
        <dbReference type="ARBA" id="ARBA00022989"/>
    </source>
</evidence>
<feature type="domain" description="Major facilitator superfamily (MFS) profile" evidence="7">
    <location>
        <begin position="12"/>
        <end position="385"/>
    </location>
</feature>
<dbReference type="SUPFAM" id="SSF103473">
    <property type="entry name" value="MFS general substrate transporter"/>
    <property type="match status" value="1"/>
</dbReference>
<dbReference type="PANTHER" id="PTHR23531">
    <property type="entry name" value="QUINOLENE RESISTANCE PROTEIN NORA"/>
    <property type="match status" value="1"/>
</dbReference>
<dbReference type="RefSeq" id="WP_186075797.1">
    <property type="nucleotide sequence ID" value="NZ_CAJEWB010000002.1"/>
</dbReference>
<dbReference type="Proteomes" id="UP000588186">
    <property type="component" value="Unassembled WGS sequence"/>
</dbReference>
<dbReference type="GO" id="GO:0005886">
    <property type="term" value="C:plasma membrane"/>
    <property type="evidence" value="ECO:0007669"/>
    <property type="project" value="UniProtKB-SubCell"/>
</dbReference>
<dbReference type="Pfam" id="PF07690">
    <property type="entry name" value="MFS_1"/>
    <property type="match status" value="1"/>
</dbReference>
<keyword evidence="4 6" id="KW-1133">Transmembrane helix</keyword>
<evidence type="ECO:0000256" key="5">
    <source>
        <dbReference type="ARBA" id="ARBA00023136"/>
    </source>
</evidence>
<sequence>MDSHKPPIWTKDFITILFVNFFLFAAFQMTLPTLPLFIQEIGLDNRYVGLIVGIFTFSALFLRPIGGQLLDSIGRGPVFIGGLIILVGSLYSLAFSVTLSLLLIVRIIQGIGWGLTTTATGTIATDLVPAERRGEGLGFFGVSGNLALAIGPAFGLFLVDHISFKSLFLICGSITLIGLLLASTIKYVKPAPEDHTKTLTFDVLEMTAIPAAILLFFVTFTFGGIATFLPPYTFELGFDSSSVQIYFVIYALSLLSTRLFAGQLYDRRGMVVVFIPGIVLIVIAMVILSIMTTPTMLYVAAILYGFGFGLVQPALQAYSVQRAALNRRGMANATFFSAFDIGVGLGALSFGFVANYLGYSSIYIISAVSAALSLVAFLIMRFIKK</sequence>
<feature type="transmembrane region" description="Helical" evidence="6">
    <location>
        <begin position="13"/>
        <end position="38"/>
    </location>
</feature>
<dbReference type="PANTHER" id="PTHR23531:SF2">
    <property type="entry name" value="PERMEASE"/>
    <property type="match status" value="1"/>
</dbReference>
<feature type="transmembrane region" description="Helical" evidence="6">
    <location>
        <begin position="241"/>
        <end position="261"/>
    </location>
</feature>
<feature type="transmembrane region" description="Helical" evidence="6">
    <location>
        <begin position="137"/>
        <end position="158"/>
    </location>
</feature>
<reference evidence="8 9" key="1">
    <citation type="submission" date="2020-07" db="EMBL/GenBank/DDBJ databases">
        <authorList>
            <person name="Criscuolo A."/>
        </authorList>
    </citation>
    <scope>NUCLEOTIDE SEQUENCE [LARGE SCALE GENOMIC DNA]</scope>
    <source>
        <strain evidence="8">CIP107946</strain>
    </source>
</reference>
<keyword evidence="9" id="KW-1185">Reference proteome</keyword>
<evidence type="ECO:0000256" key="1">
    <source>
        <dbReference type="ARBA" id="ARBA00004651"/>
    </source>
</evidence>
<dbReference type="GO" id="GO:0022857">
    <property type="term" value="F:transmembrane transporter activity"/>
    <property type="evidence" value="ECO:0007669"/>
    <property type="project" value="InterPro"/>
</dbReference>
<comment type="caution">
    <text evidence="8">The sequence shown here is derived from an EMBL/GenBank/DDBJ whole genome shotgun (WGS) entry which is preliminary data.</text>
</comment>
<dbReference type="EMBL" id="CAJEWB010000002">
    <property type="protein sequence ID" value="CAD2070649.1"/>
    <property type="molecule type" value="Genomic_DNA"/>
</dbReference>
<dbReference type="InterPro" id="IPR011701">
    <property type="entry name" value="MFS"/>
</dbReference>
<dbReference type="PROSITE" id="PS00217">
    <property type="entry name" value="SUGAR_TRANSPORT_2"/>
    <property type="match status" value="1"/>
</dbReference>
<feature type="transmembrane region" description="Helical" evidence="6">
    <location>
        <begin position="78"/>
        <end position="105"/>
    </location>
</feature>
<evidence type="ECO:0000256" key="2">
    <source>
        <dbReference type="ARBA" id="ARBA00022448"/>
    </source>
</evidence>
<comment type="subcellular location">
    <subcellularLocation>
        <location evidence="1">Cell membrane</location>
        <topology evidence="1">Multi-pass membrane protein</topology>
    </subcellularLocation>
</comment>
<evidence type="ECO:0000313" key="9">
    <source>
        <dbReference type="Proteomes" id="UP000588186"/>
    </source>
</evidence>
<dbReference type="InterPro" id="IPR005829">
    <property type="entry name" value="Sugar_transporter_CS"/>
</dbReference>
<proteinExistence type="predicted"/>
<feature type="transmembrane region" description="Helical" evidence="6">
    <location>
        <begin position="270"/>
        <end position="290"/>
    </location>
</feature>
<feature type="transmembrane region" description="Helical" evidence="6">
    <location>
        <begin position="296"/>
        <end position="315"/>
    </location>
</feature>
<organism evidence="8 9">
    <name type="scientific">Phocicoccus pinnipedialis</name>
    <dbReference type="NCBI Taxonomy" id="110845"/>
    <lineage>
        <taxon>Bacteria</taxon>
        <taxon>Bacillati</taxon>
        <taxon>Bacillota</taxon>
        <taxon>Bacilli</taxon>
        <taxon>Bacillales</taxon>
        <taxon>Salinicoccaceae</taxon>
        <taxon>Phocicoccus</taxon>
    </lineage>
</organism>
<accession>A0A6V7R018</accession>
<feature type="transmembrane region" description="Helical" evidence="6">
    <location>
        <begin position="47"/>
        <end position="66"/>
    </location>
</feature>
<gene>
    <name evidence="8" type="primary">tetA_2</name>
    <name evidence="8" type="ORF">JEOPIN946_00063</name>
</gene>
<dbReference type="AlphaFoldDB" id="A0A6V7R018"/>
<dbReference type="PROSITE" id="PS50850">
    <property type="entry name" value="MFS"/>
    <property type="match status" value="1"/>
</dbReference>
<evidence type="ECO:0000259" key="7">
    <source>
        <dbReference type="PROSITE" id="PS50850"/>
    </source>
</evidence>
<dbReference type="InterPro" id="IPR020846">
    <property type="entry name" value="MFS_dom"/>
</dbReference>
<name>A0A6V7R018_9BACL</name>
<keyword evidence="3 6" id="KW-0812">Transmembrane</keyword>
<evidence type="ECO:0000256" key="3">
    <source>
        <dbReference type="ARBA" id="ARBA00022692"/>
    </source>
</evidence>
<feature type="transmembrane region" description="Helical" evidence="6">
    <location>
        <begin position="203"/>
        <end position="229"/>
    </location>
</feature>
<feature type="transmembrane region" description="Helical" evidence="6">
    <location>
        <begin position="362"/>
        <end position="383"/>
    </location>
</feature>
<dbReference type="Gene3D" id="1.20.1250.20">
    <property type="entry name" value="MFS general substrate transporter like domains"/>
    <property type="match status" value="1"/>
</dbReference>
<feature type="transmembrane region" description="Helical" evidence="6">
    <location>
        <begin position="335"/>
        <end position="356"/>
    </location>
</feature>
<dbReference type="InterPro" id="IPR036259">
    <property type="entry name" value="MFS_trans_sf"/>
</dbReference>
<evidence type="ECO:0000313" key="8">
    <source>
        <dbReference type="EMBL" id="CAD2070649.1"/>
    </source>
</evidence>